<comment type="caution">
    <text evidence="2">The sequence shown here is derived from an EMBL/GenBank/DDBJ whole genome shotgun (WGS) entry which is preliminary data.</text>
</comment>
<dbReference type="EMBL" id="JACCKD010000003">
    <property type="protein sequence ID" value="MBA0125811.1"/>
    <property type="molecule type" value="Genomic_DNA"/>
</dbReference>
<evidence type="ECO:0008006" key="4">
    <source>
        <dbReference type="Google" id="ProtNLM"/>
    </source>
</evidence>
<sequence>MRSRRGSMALGVAVGVVLVLATGIGILALLLHASTTRPAVSRGTATEPPLDSPGGQSDAGMARRADGSHTAEARRVADELVAAANTRDLARFQRVLCEPSSARAEDLAEIAPQARFTLLGDPVVEQADPDRAHCVVLAEVGSAAEEITLHLVRNGSRWCVTGGRAAAQ</sequence>
<evidence type="ECO:0000256" key="1">
    <source>
        <dbReference type="SAM" id="MobiDB-lite"/>
    </source>
</evidence>
<evidence type="ECO:0000313" key="3">
    <source>
        <dbReference type="Proteomes" id="UP000582974"/>
    </source>
</evidence>
<organism evidence="2 3">
    <name type="scientific">Haloechinothrix aidingensis</name>
    <dbReference type="NCBI Taxonomy" id="2752311"/>
    <lineage>
        <taxon>Bacteria</taxon>
        <taxon>Bacillati</taxon>
        <taxon>Actinomycetota</taxon>
        <taxon>Actinomycetes</taxon>
        <taxon>Pseudonocardiales</taxon>
        <taxon>Pseudonocardiaceae</taxon>
        <taxon>Haloechinothrix</taxon>
    </lineage>
</organism>
<proteinExistence type="predicted"/>
<feature type="region of interest" description="Disordered" evidence="1">
    <location>
        <begin position="38"/>
        <end position="71"/>
    </location>
</feature>
<name>A0A838AA23_9PSEU</name>
<accession>A0A838AA23</accession>
<dbReference type="AlphaFoldDB" id="A0A838AA23"/>
<protein>
    <recommendedName>
        <fullName evidence="4">DUF4878 domain-containing protein</fullName>
    </recommendedName>
</protein>
<gene>
    <name evidence="2" type="ORF">H0B56_09685</name>
</gene>
<keyword evidence="3" id="KW-1185">Reference proteome</keyword>
<feature type="compositionally biased region" description="Basic and acidic residues" evidence="1">
    <location>
        <begin position="61"/>
        <end position="71"/>
    </location>
</feature>
<evidence type="ECO:0000313" key="2">
    <source>
        <dbReference type="EMBL" id="MBA0125811.1"/>
    </source>
</evidence>
<dbReference type="Proteomes" id="UP000582974">
    <property type="component" value="Unassembled WGS sequence"/>
</dbReference>
<reference evidence="2 3" key="1">
    <citation type="submission" date="2020-07" db="EMBL/GenBank/DDBJ databases">
        <title>Genome of Haloechinothrix sp.</title>
        <authorList>
            <person name="Tang S.-K."/>
            <person name="Yang L."/>
            <person name="Zhu W.-Y."/>
        </authorList>
    </citation>
    <scope>NUCLEOTIDE SEQUENCE [LARGE SCALE GENOMIC DNA]</scope>
    <source>
        <strain evidence="2 3">YIM 98757</strain>
    </source>
</reference>